<dbReference type="EMBL" id="CP117411">
    <property type="protein sequence ID" value="WCT74607.1"/>
    <property type="molecule type" value="Genomic_DNA"/>
</dbReference>
<sequence>MPIDIDMVNTFQAELELCGVKPGVLVGVLSEGEIRADYAQATLTAARMLGGEAFHMNLPLRTTGRFDTVGKGPLEGNTAVVDMMKKADLVIDLIGLLFSHEQNEILASGTRMLMVIEPLHVLKQLAPSPDLRRRVEHAGDLLTRAKELRVTSDAGTDVTYKLTKYPVLTEYGYTDTPGRWDHWPSGFLLTSGDDDGVDGTVVIAPGDISMVFNDYFTSAVKLTIEKGYVTHIEGDGLDKALLEGYMQSFNDPRAYAVSHIGWGLNEKAAWHHLATTRNAKSPAMRGAPELGVNGLSFYGNVLFSLGPNTEVGGTNDTACHIDLPLRNCSLFLDNQTIVDRGVIVPEEMRVPGR</sequence>
<dbReference type="SUPFAM" id="SSF144052">
    <property type="entry name" value="Thermophilic metalloprotease-like"/>
    <property type="match status" value="1"/>
</dbReference>
<gene>
    <name evidence="2" type="ORF">PQ455_05085</name>
</gene>
<dbReference type="Pfam" id="PF26233">
    <property type="entry name" value="NicX"/>
    <property type="match status" value="1"/>
</dbReference>
<proteinExistence type="predicted"/>
<dbReference type="InterPro" id="IPR058739">
    <property type="entry name" value="NicX"/>
</dbReference>
<organism evidence="2 3">
    <name type="scientific">Sphingomonas naphthae</name>
    <dbReference type="NCBI Taxonomy" id="1813468"/>
    <lineage>
        <taxon>Bacteria</taxon>
        <taxon>Pseudomonadati</taxon>
        <taxon>Pseudomonadota</taxon>
        <taxon>Alphaproteobacteria</taxon>
        <taxon>Sphingomonadales</taxon>
        <taxon>Sphingomonadaceae</taxon>
        <taxon>Sphingomonas</taxon>
    </lineage>
</organism>
<evidence type="ECO:0000313" key="2">
    <source>
        <dbReference type="EMBL" id="WCT74607.1"/>
    </source>
</evidence>
<evidence type="ECO:0000256" key="1">
    <source>
        <dbReference type="ARBA" id="ARBA00022723"/>
    </source>
</evidence>
<dbReference type="InterPro" id="IPR052170">
    <property type="entry name" value="M29_Exopeptidase"/>
</dbReference>
<dbReference type="GO" id="GO:0004177">
    <property type="term" value="F:aminopeptidase activity"/>
    <property type="evidence" value="ECO:0007669"/>
    <property type="project" value="UniProtKB-KW"/>
</dbReference>
<keyword evidence="2" id="KW-0031">Aminopeptidase</keyword>
<keyword evidence="2" id="KW-0378">Hydrolase</keyword>
<keyword evidence="3" id="KW-1185">Reference proteome</keyword>
<dbReference type="RefSeq" id="WP_273689783.1">
    <property type="nucleotide sequence ID" value="NZ_CP117411.1"/>
</dbReference>
<evidence type="ECO:0000313" key="3">
    <source>
        <dbReference type="Proteomes" id="UP001220395"/>
    </source>
</evidence>
<protein>
    <submittedName>
        <fullName evidence="2">Leucyl aminopeptidase</fullName>
    </submittedName>
</protein>
<dbReference type="Proteomes" id="UP001220395">
    <property type="component" value="Chromosome"/>
</dbReference>
<keyword evidence="1" id="KW-0479">Metal-binding</keyword>
<dbReference type="PANTHER" id="PTHR34448:SF1">
    <property type="entry name" value="BLL6088 PROTEIN"/>
    <property type="match status" value="1"/>
</dbReference>
<name>A0ABY7TPP4_9SPHN</name>
<reference evidence="2 3" key="1">
    <citation type="submission" date="2023-02" db="EMBL/GenBank/DDBJ databases">
        <title>Genome sequence of Sphingomonas naphthae.</title>
        <authorList>
            <person name="Kim S."/>
            <person name="Heo J."/>
            <person name="Kwon S.-W."/>
        </authorList>
    </citation>
    <scope>NUCLEOTIDE SEQUENCE [LARGE SCALE GENOMIC DNA]</scope>
    <source>
        <strain evidence="2 3">KACC 18716</strain>
    </source>
</reference>
<accession>A0ABY7TPP4</accession>
<keyword evidence="2" id="KW-0645">Protease</keyword>
<dbReference type="PANTHER" id="PTHR34448">
    <property type="entry name" value="AMINOPEPTIDASE"/>
    <property type="match status" value="1"/>
</dbReference>